<evidence type="ECO:0008006" key="4">
    <source>
        <dbReference type="Google" id="ProtNLM"/>
    </source>
</evidence>
<keyword evidence="3" id="KW-1185">Reference proteome</keyword>
<dbReference type="EMBL" id="NPHW01002577">
    <property type="protein sequence ID" value="OXV11169.1"/>
    <property type="molecule type" value="Genomic_DNA"/>
</dbReference>
<evidence type="ECO:0000313" key="3">
    <source>
        <dbReference type="Proteomes" id="UP000243515"/>
    </source>
</evidence>
<dbReference type="SUPFAM" id="SSF54529">
    <property type="entry name" value="Mitochondrial glycoprotein MAM33-like"/>
    <property type="match status" value="1"/>
</dbReference>
<dbReference type="Proteomes" id="UP000243515">
    <property type="component" value="Unassembled WGS sequence"/>
</dbReference>
<dbReference type="OrthoDB" id="278212at2759"/>
<dbReference type="PANTHER" id="PTHR10826">
    <property type="entry name" value="COMPLEMENT COMPONENT 1"/>
    <property type="match status" value="1"/>
</dbReference>
<gene>
    <name evidence="2" type="ORF">Egran_01069</name>
</gene>
<protein>
    <recommendedName>
        <fullName evidence="4">Mitochondrial glyco protein</fullName>
    </recommendedName>
</protein>
<dbReference type="GO" id="GO:0005759">
    <property type="term" value="C:mitochondrial matrix"/>
    <property type="evidence" value="ECO:0007669"/>
    <property type="project" value="InterPro"/>
</dbReference>
<reference evidence="2 3" key="1">
    <citation type="journal article" date="2015" name="Environ. Microbiol.">
        <title>Metagenome sequence of Elaphomyces granulatus from sporocarp tissue reveals Ascomycota ectomycorrhizal fingerprints of genome expansion and a Proteobacteria-rich microbiome.</title>
        <authorList>
            <person name="Quandt C.A."/>
            <person name="Kohler A."/>
            <person name="Hesse C.N."/>
            <person name="Sharpton T.J."/>
            <person name="Martin F."/>
            <person name="Spatafora J.W."/>
        </authorList>
    </citation>
    <scope>NUCLEOTIDE SEQUENCE [LARGE SCALE GENOMIC DNA]</scope>
    <source>
        <strain evidence="2 3">OSC145934</strain>
    </source>
</reference>
<evidence type="ECO:0000313" key="2">
    <source>
        <dbReference type="EMBL" id="OXV11169.1"/>
    </source>
</evidence>
<feature type="region of interest" description="Disordered" evidence="1">
    <location>
        <begin position="148"/>
        <end position="199"/>
    </location>
</feature>
<comment type="caution">
    <text evidence="2">The sequence shown here is derived from an EMBL/GenBank/DDBJ whole genome shotgun (WGS) entry which is preliminary data.</text>
</comment>
<dbReference type="AlphaFoldDB" id="A0A232M458"/>
<dbReference type="InterPro" id="IPR003428">
    <property type="entry name" value="MAM33"/>
</dbReference>
<dbReference type="InterPro" id="IPR036561">
    <property type="entry name" value="MAM33_sf"/>
</dbReference>
<dbReference type="Gene3D" id="3.10.280.10">
    <property type="entry name" value="Mitochondrial glycoprotein"/>
    <property type="match status" value="1"/>
</dbReference>
<proteinExistence type="predicted"/>
<name>A0A232M458_9EURO</name>
<dbReference type="Pfam" id="PF02330">
    <property type="entry name" value="MAM33"/>
    <property type="match status" value="1"/>
</dbReference>
<organism evidence="2 3">
    <name type="scientific">Elaphomyces granulatus</name>
    <dbReference type="NCBI Taxonomy" id="519963"/>
    <lineage>
        <taxon>Eukaryota</taxon>
        <taxon>Fungi</taxon>
        <taxon>Dikarya</taxon>
        <taxon>Ascomycota</taxon>
        <taxon>Pezizomycotina</taxon>
        <taxon>Eurotiomycetes</taxon>
        <taxon>Eurotiomycetidae</taxon>
        <taxon>Eurotiales</taxon>
        <taxon>Elaphomycetaceae</taxon>
        <taxon>Elaphomyces</taxon>
    </lineage>
</organism>
<dbReference type="GO" id="GO:0042256">
    <property type="term" value="P:cytosolic ribosome assembly"/>
    <property type="evidence" value="ECO:0007669"/>
    <property type="project" value="TreeGrafter"/>
</dbReference>
<feature type="compositionally biased region" description="Polar residues" evidence="1">
    <location>
        <begin position="165"/>
        <end position="184"/>
    </location>
</feature>
<sequence length="317" mass="35519">MLSLRTFSRCLPRTVSRPLNTFANRPTTFRSLSTRIQKPSLLVSSWKPVSRQSCSAFFSTGRALREPAGDGDVELLAKFEEELRHEEESGLEGLESSVENIKYVVENGPWEVRDIPGEQEVVFSRKFGNENIRVTFSVADLQNIGGESQEVDSALSDEMEYPQREPSNANPDQPSQRNVATNPDDSAAPADGGFGDDMEDSSFPVVVNLTIEKPGSGVLSVQAAVQDCVFEIEEVSYFSQPDLALTKTAEKDWARQSLYSGPPFGNLDEDLQSYFERYLEERGVDTELANVIQDYIQVKEQKEYVHWLQNVKKFIAA</sequence>
<evidence type="ECO:0000256" key="1">
    <source>
        <dbReference type="SAM" id="MobiDB-lite"/>
    </source>
</evidence>
<dbReference type="PANTHER" id="PTHR10826:SF1">
    <property type="entry name" value="COMPLEMENT COMPONENT 1 Q SUBCOMPONENT-BINDING PROTEIN, MITOCHONDRIAL"/>
    <property type="match status" value="1"/>
</dbReference>
<accession>A0A232M458</accession>